<evidence type="ECO:0000256" key="1">
    <source>
        <dbReference type="SAM" id="Phobius"/>
    </source>
</evidence>
<dbReference type="KEGG" id="wcp:H9Q76_02970"/>
<dbReference type="InterPro" id="IPR009574">
    <property type="entry name" value="DUF1189"/>
</dbReference>
<keyword evidence="1" id="KW-1133">Transmembrane helix</keyword>
<evidence type="ECO:0000313" key="2">
    <source>
        <dbReference type="EMBL" id="QNM00267.1"/>
    </source>
</evidence>
<keyword evidence="1" id="KW-0472">Membrane</keyword>
<proteinExistence type="predicted"/>
<feature type="transmembrane region" description="Helical" evidence="1">
    <location>
        <begin position="198"/>
        <end position="218"/>
    </location>
</feature>
<name>A0A7G9FNY5_9FIRM</name>
<dbReference type="AlphaFoldDB" id="A0A7G9FNY5"/>
<dbReference type="RefSeq" id="WP_117780785.1">
    <property type="nucleotide sequence ID" value="NZ_CP060632.1"/>
</dbReference>
<feature type="transmembrane region" description="Helical" evidence="1">
    <location>
        <begin position="230"/>
        <end position="251"/>
    </location>
</feature>
<reference evidence="2 3" key="1">
    <citation type="submission" date="2020-08" db="EMBL/GenBank/DDBJ databases">
        <authorList>
            <person name="Liu C."/>
            <person name="Sun Q."/>
        </authorList>
    </citation>
    <scope>NUCLEOTIDE SEQUENCE [LARGE SCALE GENOMIC DNA]</scope>
    <source>
        <strain evidence="2 3">NSJ-4</strain>
    </source>
</reference>
<evidence type="ECO:0000313" key="3">
    <source>
        <dbReference type="Proteomes" id="UP000515819"/>
    </source>
</evidence>
<accession>A0A7G9FNY5</accession>
<feature type="transmembrane region" description="Helical" evidence="1">
    <location>
        <begin position="28"/>
        <end position="52"/>
    </location>
</feature>
<protein>
    <submittedName>
        <fullName evidence="2">DUF1189 family protein</fullName>
    </submittedName>
</protein>
<dbReference type="Pfam" id="PF06691">
    <property type="entry name" value="DUF1189"/>
    <property type="match status" value="1"/>
</dbReference>
<feature type="transmembrane region" description="Helical" evidence="1">
    <location>
        <begin position="157"/>
        <end position="186"/>
    </location>
</feature>
<organism evidence="2 3">
    <name type="scientific">Wujia chipingensis</name>
    <dbReference type="NCBI Taxonomy" id="2763670"/>
    <lineage>
        <taxon>Bacteria</taxon>
        <taxon>Bacillati</taxon>
        <taxon>Bacillota</taxon>
        <taxon>Clostridia</taxon>
        <taxon>Lachnospirales</taxon>
        <taxon>Lachnospiraceae</taxon>
        <taxon>Wujia</taxon>
    </lineage>
</organism>
<dbReference type="EMBL" id="CP060632">
    <property type="protein sequence ID" value="QNM00267.1"/>
    <property type="molecule type" value="Genomic_DNA"/>
</dbReference>
<dbReference type="Proteomes" id="UP000515819">
    <property type="component" value="Chromosome"/>
</dbReference>
<keyword evidence="3" id="KW-1185">Reference proteome</keyword>
<sequence length="257" mass="28826">MTFSEQIVYGWFKPSKYKDMIELPRRRFVVYVIVMMLVLAIVSYVVPTASIISGFGGFEKLFTQSLGEVNYTDDTLSVSNNFDMHINAANFLVDTSQETVQNESLKKQGMFLAVGSKTVRISMVLGSKVTDYGVYYLSDYLQDGFNNDSLVAMIPSIYAVLFVTLLGTMLSYFVKYAVVALLFSILVNSMNHQFHLNLQFGQVFALCFYGQSFAMILSNFNQAIGLLPTLLVSIVGIFVTVHMITVSVALMKNEREL</sequence>
<gene>
    <name evidence="2" type="ORF">H9Q76_02970</name>
</gene>
<keyword evidence="1" id="KW-0812">Transmembrane</keyword>